<dbReference type="EMBL" id="MTYJ01000138">
    <property type="protein sequence ID" value="OQV12726.1"/>
    <property type="molecule type" value="Genomic_DNA"/>
</dbReference>
<keyword evidence="1" id="KW-1133">Transmembrane helix</keyword>
<accession>A0A1W0WBY2</accession>
<gene>
    <name evidence="2" type="ORF">BV898_13046</name>
</gene>
<name>A0A1W0WBY2_HYPEX</name>
<proteinExistence type="predicted"/>
<evidence type="ECO:0000313" key="2">
    <source>
        <dbReference type="EMBL" id="OQV12726.1"/>
    </source>
</evidence>
<reference evidence="3" key="1">
    <citation type="submission" date="2017-01" db="EMBL/GenBank/DDBJ databases">
        <title>Comparative genomics of anhydrobiosis in the tardigrade Hypsibius dujardini.</title>
        <authorList>
            <person name="Yoshida Y."/>
            <person name="Koutsovoulos G."/>
            <person name="Laetsch D."/>
            <person name="Stevens L."/>
            <person name="Kumar S."/>
            <person name="Horikawa D."/>
            <person name="Ishino K."/>
            <person name="Komine S."/>
            <person name="Tomita M."/>
            <person name="Blaxter M."/>
            <person name="Arakawa K."/>
        </authorList>
    </citation>
    <scope>NUCLEOTIDE SEQUENCE [LARGE SCALE GENOMIC DNA]</scope>
    <source>
        <strain evidence="3">Z151</strain>
    </source>
</reference>
<keyword evidence="1" id="KW-0472">Membrane</keyword>
<feature type="transmembrane region" description="Helical" evidence="1">
    <location>
        <begin position="178"/>
        <end position="204"/>
    </location>
</feature>
<protein>
    <submittedName>
        <fullName evidence="2">Uncharacterized protein</fullName>
    </submittedName>
</protein>
<evidence type="ECO:0000256" key="1">
    <source>
        <dbReference type="SAM" id="Phobius"/>
    </source>
</evidence>
<evidence type="ECO:0000313" key="3">
    <source>
        <dbReference type="Proteomes" id="UP000192578"/>
    </source>
</evidence>
<sequence length="226" mass="25542">MVNSVIYKLAGQLEQCEGVSIGVVGRVSYSANPAEHFQRMAMCRMATTQRAVLRLQKRPIDLQKISAQKTKSLCGYRSSASGAPTVLKRNSSWSSQNWFYKEKRPSLSSIAMDYSQDPSTRSLTPSLSRTPGKLTTEDLHDLINRGRSLYPKEDRYLTSMARSMSKRKIRMMDKTVEGINWTAVIMAISWAICVGATFVLYLYFKSEIKTTFLPERLALPPLDQKP</sequence>
<comment type="caution">
    <text evidence="2">The sequence shown here is derived from an EMBL/GenBank/DDBJ whole genome shotgun (WGS) entry which is preliminary data.</text>
</comment>
<keyword evidence="3" id="KW-1185">Reference proteome</keyword>
<organism evidence="2 3">
    <name type="scientific">Hypsibius exemplaris</name>
    <name type="common">Freshwater tardigrade</name>
    <dbReference type="NCBI Taxonomy" id="2072580"/>
    <lineage>
        <taxon>Eukaryota</taxon>
        <taxon>Metazoa</taxon>
        <taxon>Ecdysozoa</taxon>
        <taxon>Tardigrada</taxon>
        <taxon>Eutardigrada</taxon>
        <taxon>Parachela</taxon>
        <taxon>Hypsibioidea</taxon>
        <taxon>Hypsibiidae</taxon>
        <taxon>Hypsibius</taxon>
    </lineage>
</organism>
<keyword evidence="1" id="KW-0812">Transmembrane</keyword>
<dbReference type="Proteomes" id="UP000192578">
    <property type="component" value="Unassembled WGS sequence"/>
</dbReference>
<dbReference type="AlphaFoldDB" id="A0A1W0WBY2"/>